<dbReference type="Proteomes" id="UP000029548">
    <property type="component" value="Unassembled WGS sequence"/>
</dbReference>
<evidence type="ECO:0000256" key="1">
    <source>
        <dbReference type="SAM" id="Coils"/>
    </source>
</evidence>
<dbReference type="RefSeq" id="WP_035124195.1">
    <property type="nucleotide sequence ID" value="NZ_JRNE01000090.1"/>
</dbReference>
<dbReference type="EMBL" id="JRNE01000090">
    <property type="protein sequence ID" value="KGF14757.1"/>
    <property type="molecule type" value="Genomic_DNA"/>
</dbReference>
<keyword evidence="1" id="KW-0175">Coiled coil</keyword>
<comment type="caution">
    <text evidence="4">The sequence shown here is derived from an EMBL/GenBank/DDBJ whole genome shotgun (WGS) entry which is preliminary data.</text>
</comment>
<protein>
    <submittedName>
        <fullName evidence="4">Uncharacterized protein</fullName>
    </submittedName>
</protein>
<proteinExistence type="predicted"/>
<keyword evidence="3" id="KW-0812">Transmembrane</keyword>
<feature type="transmembrane region" description="Helical" evidence="3">
    <location>
        <begin position="66"/>
        <end position="85"/>
    </location>
</feature>
<feature type="region of interest" description="Disordered" evidence="2">
    <location>
        <begin position="1"/>
        <end position="57"/>
    </location>
</feature>
<organism evidence="4 5">
    <name type="scientific">Corynebacterium freneyi DNF00450</name>
    <dbReference type="NCBI Taxonomy" id="1287475"/>
    <lineage>
        <taxon>Bacteria</taxon>
        <taxon>Bacillati</taxon>
        <taxon>Actinomycetota</taxon>
        <taxon>Actinomycetes</taxon>
        <taxon>Mycobacteriales</taxon>
        <taxon>Corynebacteriaceae</taxon>
        <taxon>Corynebacterium</taxon>
    </lineage>
</organism>
<feature type="coiled-coil region" evidence="1">
    <location>
        <begin position="98"/>
        <end position="135"/>
    </location>
</feature>
<dbReference type="AlphaFoldDB" id="A0A095Z7M6"/>
<reference evidence="4 5" key="1">
    <citation type="submission" date="2014-07" db="EMBL/GenBank/DDBJ databases">
        <authorList>
            <person name="McCorrison J."/>
            <person name="Sanka R."/>
            <person name="Torralba M."/>
            <person name="Gillis M."/>
            <person name="Haft D.H."/>
            <person name="Methe B."/>
            <person name="Sutton G."/>
            <person name="Nelson K.E."/>
        </authorList>
    </citation>
    <scope>NUCLEOTIDE SEQUENCE [LARGE SCALE GENOMIC DNA]</scope>
    <source>
        <strain evidence="4 5">DNF00450</strain>
    </source>
</reference>
<gene>
    <name evidence="4" type="ORF">HMPREF1650_13490</name>
</gene>
<name>A0A095Z7M6_9CORY</name>
<evidence type="ECO:0000313" key="4">
    <source>
        <dbReference type="EMBL" id="KGF14757.1"/>
    </source>
</evidence>
<keyword evidence="3" id="KW-0472">Membrane</keyword>
<evidence type="ECO:0000256" key="2">
    <source>
        <dbReference type="SAM" id="MobiDB-lite"/>
    </source>
</evidence>
<evidence type="ECO:0000313" key="5">
    <source>
        <dbReference type="Proteomes" id="UP000029548"/>
    </source>
</evidence>
<keyword evidence="3" id="KW-1133">Transmembrane helix</keyword>
<evidence type="ECO:0000256" key="3">
    <source>
        <dbReference type="SAM" id="Phobius"/>
    </source>
</evidence>
<accession>A0A095Z7M6</accession>
<sequence>MSNDAPDFGNRYQGGTSGGSPQSPDYDNPWPNANGGSDAPAAKESDETAVARGAGKSTAAKSKLPLISLAVVLAIAVIAGGFWALSGKSSDDSDGEDVGSLQAENARLNSDNDRIRELESDLEEAQTGNQSVIDQRDALVKAFGGLDPCSATNFGTPEGTHWGDSPEMGLGCSYTKEGKVNLVVTVAATDTPKPFGEFTPNNGVEGYMLSSSHGKMAVYVWLAGSGSETEQKAHEIMEWLTKSRPGA</sequence>